<dbReference type="InterPro" id="IPR011990">
    <property type="entry name" value="TPR-like_helical_dom_sf"/>
</dbReference>
<evidence type="ECO:0000313" key="5">
    <source>
        <dbReference type="EMBL" id="SPQ95465.1"/>
    </source>
</evidence>
<keyword evidence="1" id="KW-0677">Repeat</keyword>
<dbReference type="EMBL" id="CDSF01000144">
    <property type="protein sequence ID" value="CEP03227.1"/>
    <property type="molecule type" value="Genomic_DNA"/>
</dbReference>
<reference evidence="5 7" key="2">
    <citation type="submission" date="2018-03" db="EMBL/GenBank/DDBJ databases">
        <authorList>
            <person name="Fogelqvist J."/>
        </authorList>
    </citation>
    <scope>NUCLEOTIDE SEQUENCE [LARGE SCALE GENOMIC DNA]</scope>
</reference>
<organism evidence="4 6">
    <name type="scientific">Plasmodiophora brassicae</name>
    <name type="common">Clubroot disease agent</name>
    <dbReference type="NCBI Taxonomy" id="37360"/>
    <lineage>
        <taxon>Eukaryota</taxon>
        <taxon>Sar</taxon>
        <taxon>Rhizaria</taxon>
        <taxon>Endomyxa</taxon>
        <taxon>Phytomyxea</taxon>
        <taxon>Plasmodiophorida</taxon>
        <taxon>Plasmodiophoridae</taxon>
        <taxon>Plasmodiophora</taxon>
    </lineage>
</organism>
<sequence>MRGGFNAMVVDGLDGWHPLLNAARSALHASDFASASASFTSLIARVQDVAELQFAHIDGLIGRAIALIGLGDLDDALADLDHASALPAAPSMGKRPEILWHRGRLYEAKGLPNRAIADYTSALAENPQFVDVFLTRGRLLSSLGQLTQAISDFSFALKLDPQCVDALRGRASCWMSRASPSRHDLTRAVNDLSSVVALNPGDARALLARSHVFVAINDQHQALADYAAAVEADKTLADDDLREQIMSMQPRMAKRKSGVPMTMDGGEVKKWCSEAQPGSCDADRLRR</sequence>
<dbReference type="SUPFAM" id="SSF48452">
    <property type="entry name" value="TPR-like"/>
    <property type="match status" value="1"/>
</dbReference>
<name>A0A0G4J6U4_PLABS</name>
<dbReference type="InterPro" id="IPR019734">
    <property type="entry name" value="TPR_rpt"/>
</dbReference>
<dbReference type="EMBL" id="OVEO01000004">
    <property type="protein sequence ID" value="SPQ95465.1"/>
    <property type="molecule type" value="Genomic_DNA"/>
</dbReference>
<accession>A0A0G4J6U4</accession>
<dbReference type="Gene3D" id="1.25.40.10">
    <property type="entry name" value="Tetratricopeptide repeat domain"/>
    <property type="match status" value="2"/>
</dbReference>
<geneLocation type="mitochondrion" evidence="5"/>
<dbReference type="PROSITE" id="PS50005">
    <property type="entry name" value="TPR"/>
    <property type="match status" value="1"/>
</dbReference>
<evidence type="ECO:0000313" key="4">
    <source>
        <dbReference type="EMBL" id="CEP03227.1"/>
    </source>
</evidence>
<dbReference type="Proteomes" id="UP000039324">
    <property type="component" value="Unassembled WGS sequence"/>
</dbReference>
<dbReference type="Proteomes" id="UP000290189">
    <property type="component" value="Unassembled WGS sequence"/>
</dbReference>
<keyword evidence="2 3" id="KW-0802">TPR repeat</keyword>
<protein>
    <submittedName>
        <fullName evidence="4">Uncharacterized protein</fullName>
    </submittedName>
</protein>
<reference evidence="4 6" key="1">
    <citation type="submission" date="2015-02" db="EMBL/GenBank/DDBJ databases">
        <authorList>
            <person name="Chooi Y.-H."/>
        </authorList>
    </citation>
    <scope>NUCLEOTIDE SEQUENCE [LARGE SCALE GENOMIC DNA]</scope>
    <source>
        <strain evidence="4">E3</strain>
    </source>
</reference>
<proteinExistence type="predicted"/>
<evidence type="ECO:0000256" key="1">
    <source>
        <dbReference type="ARBA" id="ARBA00022737"/>
    </source>
</evidence>
<dbReference type="OrthoDB" id="1658288at2759"/>
<evidence type="ECO:0000256" key="3">
    <source>
        <dbReference type="PROSITE-ProRule" id="PRU00339"/>
    </source>
</evidence>
<evidence type="ECO:0000256" key="2">
    <source>
        <dbReference type="ARBA" id="ARBA00022803"/>
    </source>
</evidence>
<dbReference type="PANTHER" id="PTHR44858:SF1">
    <property type="entry name" value="UDP-N-ACETYLGLUCOSAMINE--PEPTIDE N-ACETYLGLUCOSAMINYLTRANSFERASE SPINDLY-RELATED"/>
    <property type="match status" value="1"/>
</dbReference>
<dbReference type="SMART" id="SM00028">
    <property type="entry name" value="TPR"/>
    <property type="match status" value="4"/>
</dbReference>
<evidence type="ECO:0000313" key="6">
    <source>
        <dbReference type="Proteomes" id="UP000039324"/>
    </source>
</evidence>
<dbReference type="STRING" id="37360.A0A0G4J6U4"/>
<dbReference type="PANTHER" id="PTHR44858">
    <property type="entry name" value="TETRATRICOPEPTIDE REPEAT PROTEIN 6"/>
    <property type="match status" value="1"/>
</dbReference>
<keyword evidence="5" id="KW-0496">Mitochondrion</keyword>
<dbReference type="Pfam" id="PF13432">
    <property type="entry name" value="TPR_16"/>
    <property type="match status" value="2"/>
</dbReference>
<evidence type="ECO:0000313" key="7">
    <source>
        <dbReference type="Proteomes" id="UP000290189"/>
    </source>
</evidence>
<keyword evidence="6" id="KW-1185">Reference proteome</keyword>
<dbReference type="AlphaFoldDB" id="A0A0G4J6U4"/>
<gene>
    <name evidence="4" type="ORF">PBRA_002987</name>
    <name evidence="5" type="ORF">PLBR_LOCUS2680</name>
</gene>
<feature type="repeat" description="TPR" evidence="3">
    <location>
        <begin position="130"/>
        <end position="163"/>
    </location>
</feature>
<dbReference type="InterPro" id="IPR050498">
    <property type="entry name" value="Ycf3"/>
</dbReference>